<feature type="compositionally biased region" description="Polar residues" evidence="5">
    <location>
        <begin position="42"/>
        <end position="61"/>
    </location>
</feature>
<evidence type="ECO:0000256" key="3">
    <source>
        <dbReference type="ARBA" id="ARBA00022801"/>
    </source>
</evidence>
<evidence type="ECO:0000256" key="4">
    <source>
        <dbReference type="ARBA" id="ARBA00022912"/>
    </source>
</evidence>
<evidence type="ECO:0000256" key="2">
    <source>
        <dbReference type="ARBA" id="ARBA00013064"/>
    </source>
</evidence>
<name>A0A564ZCC6_HYMDI</name>
<accession>A0A564ZCC6</accession>
<dbReference type="InterPro" id="IPR029021">
    <property type="entry name" value="Prot-tyrosine_phosphatase-like"/>
</dbReference>
<protein>
    <recommendedName>
        <fullName evidence="2">protein-tyrosine-phosphatase</fullName>
        <ecNumber evidence="2">3.1.3.48</ecNumber>
    </recommendedName>
</protein>
<keyword evidence="3" id="KW-0378">Hydrolase</keyword>
<dbReference type="PANTHER" id="PTHR10159">
    <property type="entry name" value="DUAL SPECIFICITY PROTEIN PHOSPHATASE"/>
    <property type="match status" value="1"/>
</dbReference>
<feature type="domain" description="Tyrosine specific protein phosphatases" evidence="7">
    <location>
        <begin position="156"/>
        <end position="214"/>
    </location>
</feature>
<evidence type="ECO:0000313" key="8">
    <source>
        <dbReference type="EMBL" id="VUZ56713.1"/>
    </source>
</evidence>
<dbReference type="EC" id="3.1.3.48" evidence="2"/>
<dbReference type="PROSITE" id="PS50056">
    <property type="entry name" value="TYR_PHOSPHATASE_2"/>
    <property type="match status" value="1"/>
</dbReference>
<dbReference type="EMBL" id="CABIJS010000708">
    <property type="protein sequence ID" value="VUZ56713.1"/>
    <property type="molecule type" value="Genomic_DNA"/>
</dbReference>
<proteinExistence type="inferred from homology"/>
<dbReference type="Proteomes" id="UP000321570">
    <property type="component" value="Unassembled WGS sequence"/>
</dbReference>
<organism evidence="8 9">
    <name type="scientific">Hymenolepis diminuta</name>
    <name type="common">Rat tapeworm</name>
    <dbReference type="NCBI Taxonomy" id="6216"/>
    <lineage>
        <taxon>Eukaryota</taxon>
        <taxon>Metazoa</taxon>
        <taxon>Spiralia</taxon>
        <taxon>Lophotrochozoa</taxon>
        <taxon>Platyhelminthes</taxon>
        <taxon>Cestoda</taxon>
        <taxon>Eucestoda</taxon>
        <taxon>Cyclophyllidea</taxon>
        <taxon>Hymenolepididae</taxon>
        <taxon>Hymenolepis</taxon>
    </lineage>
</organism>
<feature type="region of interest" description="Disordered" evidence="5">
    <location>
        <begin position="33"/>
        <end position="61"/>
    </location>
</feature>
<dbReference type="GO" id="GO:0008330">
    <property type="term" value="F:protein tyrosine/threonine phosphatase activity"/>
    <property type="evidence" value="ECO:0007669"/>
    <property type="project" value="TreeGrafter"/>
</dbReference>
<evidence type="ECO:0000256" key="1">
    <source>
        <dbReference type="ARBA" id="ARBA00008601"/>
    </source>
</evidence>
<evidence type="ECO:0000259" key="6">
    <source>
        <dbReference type="PROSITE" id="PS50054"/>
    </source>
</evidence>
<dbReference type="PRINTS" id="PR01908">
    <property type="entry name" value="ADSPHPHTASE"/>
</dbReference>
<dbReference type="PANTHER" id="PTHR10159:SF528">
    <property type="entry name" value="PUCKERED, ISOFORM A"/>
    <property type="match status" value="1"/>
</dbReference>
<reference evidence="8 9" key="1">
    <citation type="submission" date="2019-07" db="EMBL/GenBank/DDBJ databases">
        <authorList>
            <person name="Jastrzebski P J."/>
            <person name="Paukszto L."/>
            <person name="Jastrzebski P J."/>
        </authorList>
    </citation>
    <scope>NUCLEOTIDE SEQUENCE [LARGE SCALE GENOMIC DNA]</scope>
    <source>
        <strain evidence="8 9">WMS-il1</strain>
    </source>
</reference>
<dbReference type="GO" id="GO:0043409">
    <property type="term" value="P:negative regulation of MAPK cascade"/>
    <property type="evidence" value="ECO:0007669"/>
    <property type="project" value="TreeGrafter"/>
</dbReference>
<dbReference type="InterPro" id="IPR016130">
    <property type="entry name" value="Tyr_Pase_AS"/>
</dbReference>
<dbReference type="SMART" id="SM00195">
    <property type="entry name" value="DSPc"/>
    <property type="match status" value="1"/>
</dbReference>
<dbReference type="SUPFAM" id="SSF52799">
    <property type="entry name" value="(Phosphotyrosine protein) phosphatases II"/>
    <property type="match status" value="1"/>
</dbReference>
<dbReference type="AlphaFoldDB" id="A0A564ZCC6"/>
<keyword evidence="4" id="KW-0904">Protein phosphatase</keyword>
<sequence>MQISKMVGLSHATYAQVEEIEEASNSNKQMIRKSMQDRRQIGNPTQPENTSFKPNDNSKKQLLNGSRLKISKLRIPTRSPVIFRQVSQEKSSMSQVLDFLYLGSSRDARNSETLKQLGITHIINATHDLPNYIEDNNEIKYLRVAVEDSGTADLMPYFVPVIEFIDGAIRSKGSVLVHCQEGISRSPSLVVAYIMAHSNLLLMDALTVVSYARPIICPNINFLGQLDKFYQALQHSRKPYLQSYPCIHQNVEQMITKRFQEYQLETSKEDTKPTHLRKYHRRDSSRMC</sequence>
<feature type="region of interest" description="Disordered" evidence="5">
    <location>
        <begin position="266"/>
        <end position="288"/>
    </location>
</feature>
<feature type="domain" description="Tyrosine-protein phosphatase" evidence="6">
    <location>
        <begin position="92"/>
        <end position="235"/>
    </location>
</feature>
<dbReference type="CDD" id="cd14498">
    <property type="entry name" value="DSP"/>
    <property type="match status" value="1"/>
</dbReference>
<dbReference type="Pfam" id="PF00782">
    <property type="entry name" value="DSPc"/>
    <property type="match status" value="1"/>
</dbReference>
<dbReference type="GO" id="GO:0005829">
    <property type="term" value="C:cytosol"/>
    <property type="evidence" value="ECO:0007669"/>
    <property type="project" value="TreeGrafter"/>
</dbReference>
<dbReference type="PROSITE" id="PS00383">
    <property type="entry name" value="TYR_PHOSPHATASE_1"/>
    <property type="match status" value="1"/>
</dbReference>
<dbReference type="InterPro" id="IPR000340">
    <property type="entry name" value="Dual-sp_phosphatase_cat-dom"/>
</dbReference>
<evidence type="ECO:0000313" key="9">
    <source>
        <dbReference type="Proteomes" id="UP000321570"/>
    </source>
</evidence>
<dbReference type="PROSITE" id="PS50054">
    <property type="entry name" value="TYR_PHOSPHATASE_DUAL"/>
    <property type="match status" value="1"/>
</dbReference>
<dbReference type="InterPro" id="IPR000387">
    <property type="entry name" value="Tyr_Pase_dom"/>
</dbReference>
<dbReference type="Gene3D" id="3.90.190.10">
    <property type="entry name" value="Protein tyrosine phosphatase superfamily"/>
    <property type="match status" value="1"/>
</dbReference>
<comment type="similarity">
    <text evidence="1">Belongs to the protein-tyrosine phosphatase family. Non-receptor class dual specificity subfamily.</text>
</comment>
<dbReference type="InterPro" id="IPR020422">
    <property type="entry name" value="TYR_PHOSPHATASE_DUAL_dom"/>
</dbReference>
<dbReference type="GO" id="GO:0017017">
    <property type="term" value="F:MAP kinase tyrosine/serine/threonine phosphatase activity"/>
    <property type="evidence" value="ECO:0007669"/>
    <property type="project" value="TreeGrafter"/>
</dbReference>
<evidence type="ECO:0000259" key="7">
    <source>
        <dbReference type="PROSITE" id="PS50056"/>
    </source>
</evidence>
<dbReference type="GO" id="GO:0033550">
    <property type="term" value="F:MAP kinase tyrosine phosphatase activity"/>
    <property type="evidence" value="ECO:0007669"/>
    <property type="project" value="TreeGrafter"/>
</dbReference>
<keyword evidence="9" id="KW-1185">Reference proteome</keyword>
<gene>
    <name evidence="8" type="ORF">WMSIL1_LOCUS14311</name>
</gene>
<evidence type="ECO:0000256" key="5">
    <source>
        <dbReference type="SAM" id="MobiDB-lite"/>
    </source>
</evidence>